<dbReference type="PRINTS" id="PR00404">
    <property type="entry name" value="MADSDOMAIN"/>
</dbReference>
<evidence type="ECO:0000256" key="3">
    <source>
        <dbReference type="ARBA" id="ARBA00023125"/>
    </source>
</evidence>
<keyword evidence="4" id="KW-0804">Transcription</keyword>
<dbReference type="EMBL" id="SDAM02000055">
    <property type="protein sequence ID" value="KAH6833778.1"/>
    <property type="molecule type" value="Genomic_DNA"/>
</dbReference>
<dbReference type="InterPro" id="IPR050142">
    <property type="entry name" value="MADS-box/MEF2_TF"/>
</dbReference>
<reference evidence="9 10" key="1">
    <citation type="journal article" date="2021" name="Nat. Commun.">
        <title>Incipient diploidization of the medicinal plant Perilla within 10,000 years.</title>
        <authorList>
            <person name="Zhang Y."/>
            <person name="Shen Q."/>
            <person name="Leng L."/>
            <person name="Zhang D."/>
            <person name="Chen S."/>
            <person name="Shi Y."/>
            <person name="Ning Z."/>
            <person name="Chen S."/>
        </authorList>
    </citation>
    <scope>NUCLEOTIDE SEQUENCE [LARGE SCALE GENOMIC DNA]</scope>
    <source>
        <strain evidence="10">cv. PC099</strain>
    </source>
</reference>
<evidence type="ECO:0000256" key="4">
    <source>
        <dbReference type="ARBA" id="ARBA00023163"/>
    </source>
</evidence>
<evidence type="ECO:0000259" key="7">
    <source>
        <dbReference type="PROSITE" id="PS50066"/>
    </source>
</evidence>
<keyword evidence="10" id="KW-1185">Reference proteome</keyword>
<evidence type="ECO:0000256" key="1">
    <source>
        <dbReference type="ARBA" id="ARBA00004123"/>
    </source>
</evidence>
<proteinExistence type="predicted"/>
<feature type="coiled-coil region" evidence="6">
    <location>
        <begin position="64"/>
        <end position="91"/>
    </location>
</feature>
<keyword evidence="3" id="KW-0238">DNA-binding</keyword>
<name>A0AAD4JIL4_PERFH</name>
<protein>
    <submittedName>
        <fullName evidence="9">Uncharacterized protein</fullName>
    </submittedName>
</protein>
<evidence type="ECO:0000313" key="10">
    <source>
        <dbReference type="Proteomes" id="UP001190926"/>
    </source>
</evidence>
<keyword evidence="2" id="KW-0805">Transcription regulation</keyword>
<dbReference type="Gene3D" id="3.40.1810.10">
    <property type="entry name" value="Transcription factor, MADS-box"/>
    <property type="match status" value="1"/>
</dbReference>
<dbReference type="GO" id="GO:0003700">
    <property type="term" value="F:DNA-binding transcription factor activity"/>
    <property type="evidence" value="ECO:0007669"/>
    <property type="project" value="InterPro"/>
</dbReference>
<accession>A0AAD4JIL4</accession>
<dbReference type="InterPro" id="IPR036879">
    <property type="entry name" value="TF_MADSbox_sf"/>
</dbReference>
<keyword evidence="6" id="KW-0175">Coiled coil</keyword>
<dbReference type="InterPro" id="IPR002100">
    <property type="entry name" value="TF_MADSbox"/>
</dbReference>
<dbReference type="Pfam" id="PF00319">
    <property type="entry name" value="SRF-TF"/>
    <property type="match status" value="1"/>
</dbReference>
<sequence length="210" mass="24644">MEIKKMDFSKKKKGIFKKAHKINVHCDAEVSIIMICSNSELYEYTTPTSTMKKIIDQYQSRVGVDLWSNHYEKMQEELRRLNNMNTTLRKEIMQRKGEELDNLNMEQLCSLEEEMLCALKSIRDRKYRLIMVQMDNSRKKVRFLQGIQESLLDMEMEYINRGEVVDEGGRNSSRVYDNPVPVQQPCSLQIDENYETSCITTVSMDAEDSV</sequence>
<comment type="subcellular location">
    <subcellularLocation>
        <location evidence="1">Nucleus</location>
    </subcellularLocation>
</comment>
<dbReference type="SUPFAM" id="SSF55455">
    <property type="entry name" value="SRF-like"/>
    <property type="match status" value="1"/>
</dbReference>
<dbReference type="Pfam" id="PF01486">
    <property type="entry name" value="K-box"/>
    <property type="match status" value="1"/>
</dbReference>
<dbReference type="InterPro" id="IPR002487">
    <property type="entry name" value="TF_Kbox"/>
</dbReference>
<evidence type="ECO:0000256" key="5">
    <source>
        <dbReference type="ARBA" id="ARBA00023242"/>
    </source>
</evidence>
<comment type="caution">
    <text evidence="9">The sequence shown here is derived from an EMBL/GenBank/DDBJ whole genome shotgun (WGS) entry which is preliminary data.</text>
</comment>
<dbReference type="SMART" id="SM00432">
    <property type="entry name" value="MADS"/>
    <property type="match status" value="1"/>
</dbReference>
<evidence type="ECO:0000313" key="9">
    <source>
        <dbReference type="EMBL" id="KAH6833778.1"/>
    </source>
</evidence>
<keyword evidence="5" id="KW-0539">Nucleus</keyword>
<evidence type="ECO:0000256" key="2">
    <source>
        <dbReference type="ARBA" id="ARBA00023015"/>
    </source>
</evidence>
<dbReference type="GO" id="GO:0003677">
    <property type="term" value="F:DNA binding"/>
    <property type="evidence" value="ECO:0007669"/>
    <property type="project" value="UniProtKB-KW"/>
</dbReference>
<dbReference type="PROSITE" id="PS50066">
    <property type="entry name" value="MADS_BOX_2"/>
    <property type="match status" value="1"/>
</dbReference>
<evidence type="ECO:0000256" key="6">
    <source>
        <dbReference type="SAM" id="Coils"/>
    </source>
</evidence>
<dbReference type="GO" id="GO:0046983">
    <property type="term" value="F:protein dimerization activity"/>
    <property type="evidence" value="ECO:0007669"/>
    <property type="project" value="InterPro"/>
</dbReference>
<organism evidence="9 10">
    <name type="scientific">Perilla frutescens var. hirtella</name>
    <name type="common">Perilla citriodora</name>
    <name type="synonym">Perilla setoyensis</name>
    <dbReference type="NCBI Taxonomy" id="608512"/>
    <lineage>
        <taxon>Eukaryota</taxon>
        <taxon>Viridiplantae</taxon>
        <taxon>Streptophyta</taxon>
        <taxon>Embryophyta</taxon>
        <taxon>Tracheophyta</taxon>
        <taxon>Spermatophyta</taxon>
        <taxon>Magnoliopsida</taxon>
        <taxon>eudicotyledons</taxon>
        <taxon>Gunneridae</taxon>
        <taxon>Pentapetalae</taxon>
        <taxon>asterids</taxon>
        <taxon>lamiids</taxon>
        <taxon>Lamiales</taxon>
        <taxon>Lamiaceae</taxon>
        <taxon>Nepetoideae</taxon>
        <taxon>Elsholtzieae</taxon>
        <taxon>Perilla</taxon>
    </lineage>
</organism>
<dbReference type="GO" id="GO:0005634">
    <property type="term" value="C:nucleus"/>
    <property type="evidence" value="ECO:0007669"/>
    <property type="project" value="UniProtKB-SubCell"/>
</dbReference>
<feature type="domain" description="MADS-box" evidence="7">
    <location>
        <begin position="1"/>
        <end position="48"/>
    </location>
</feature>
<dbReference type="Proteomes" id="UP001190926">
    <property type="component" value="Unassembled WGS sequence"/>
</dbReference>
<dbReference type="PROSITE" id="PS51297">
    <property type="entry name" value="K_BOX"/>
    <property type="match status" value="1"/>
</dbReference>
<evidence type="ECO:0000259" key="8">
    <source>
        <dbReference type="PROSITE" id="PS51297"/>
    </source>
</evidence>
<dbReference type="AlphaFoldDB" id="A0AAD4JIL4"/>
<gene>
    <name evidence="9" type="ORF">C2S53_009787</name>
</gene>
<feature type="domain" description="K-box" evidence="8">
    <location>
        <begin position="71"/>
        <end position="162"/>
    </location>
</feature>
<dbReference type="PANTHER" id="PTHR48019">
    <property type="entry name" value="SERUM RESPONSE FACTOR HOMOLOG"/>
    <property type="match status" value="1"/>
</dbReference>